<evidence type="ECO:0000313" key="2">
    <source>
        <dbReference type="Proteomes" id="UP001163835"/>
    </source>
</evidence>
<comment type="caution">
    <text evidence="1">The sequence shown here is derived from an EMBL/GenBank/DDBJ whole genome shotgun (WGS) entry which is preliminary data.</text>
</comment>
<dbReference type="EMBL" id="MU795082">
    <property type="protein sequence ID" value="KAJ3810876.1"/>
    <property type="molecule type" value="Genomic_DNA"/>
</dbReference>
<dbReference type="Proteomes" id="UP001163835">
    <property type="component" value="Unassembled WGS sequence"/>
</dbReference>
<gene>
    <name evidence="1" type="ORF">F5876DRAFT_40867</name>
</gene>
<organism evidence="1 2">
    <name type="scientific">Lentinula aff. lateritia</name>
    <dbReference type="NCBI Taxonomy" id="2804960"/>
    <lineage>
        <taxon>Eukaryota</taxon>
        <taxon>Fungi</taxon>
        <taxon>Dikarya</taxon>
        <taxon>Basidiomycota</taxon>
        <taxon>Agaricomycotina</taxon>
        <taxon>Agaricomycetes</taxon>
        <taxon>Agaricomycetidae</taxon>
        <taxon>Agaricales</taxon>
        <taxon>Marasmiineae</taxon>
        <taxon>Omphalotaceae</taxon>
        <taxon>Lentinula</taxon>
    </lineage>
</organism>
<sequence>FMLQIAKLVPRPDMLMFIDEAARNAKTSLRKYGHAKRGHRCVQRRQFVRGERVSILPAITLNGIVAYDVIPGSVTSLKFLKFLELSQSVRDGVTKRSNGASGRAERRSKR</sequence>
<accession>A0ACC1U2R5</accession>
<keyword evidence="2" id="KW-1185">Reference proteome</keyword>
<protein>
    <submittedName>
        <fullName evidence="1">Uncharacterized protein</fullName>
    </submittedName>
</protein>
<proteinExistence type="predicted"/>
<name>A0ACC1U2R5_9AGAR</name>
<evidence type="ECO:0000313" key="1">
    <source>
        <dbReference type="EMBL" id="KAJ3810876.1"/>
    </source>
</evidence>
<reference evidence="1" key="1">
    <citation type="submission" date="2022-09" db="EMBL/GenBank/DDBJ databases">
        <title>A Global Phylogenomic Analysis of the Shiitake Genus Lentinula.</title>
        <authorList>
            <consortium name="DOE Joint Genome Institute"/>
            <person name="Sierra-Patev S."/>
            <person name="Min B."/>
            <person name="Naranjo-Ortiz M."/>
            <person name="Looney B."/>
            <person name="Konkel Z."/>
            <person name="Slot J.C."/>
            <person name="Sakamoto Y."/>
            <person name="Steenwyk J.L."/>
            <person name="Rokas A."/>
            <person name="Carro J."/>
            <person name="Camarero S."/>
            <person name="Ferreira P."/>
            <person name="Molpeceres G."/>
            <person name="Ruiz-Duenas F.J."/>
            <person name="Serrano A."/>
            <person name="Henrissat B."/>
            <person name="Drula E."/>
            <person name="Hughes K.W."/>
            <person name="Mata J.L."/>
            <person name="Ishikawa N.K."/>
            <person name="Vargas-Isla R."/>
            <person name="Ushijima S."/>
            <person name="Smith C.A."/>
            <person name="Ahrendt S."/>
            <person name="Andreopoulos W."/>
            <person name="He G."/>
            <person name="Labutti K."/>
            <person name="Lipzen A."/>
            <person name="Ng V."/>
            <person name="Riley R."/>
            <person name="Sandor L."/>
            <person name="Barry K."/>
            <person name="Martinez A.T."/>
            <person name="Xiao Y."/>
            <person name="Gibbons J.G."/>
            <person name="Terashima K."/>
            <person name="Grigoriev I.V."/>
            <person name="Hibbett D.S."/>
        </authorList>
    </citation>
    <scope>NUCLEOTIDE SEQUENCE</scope>
    <source>
        <strain evidence="1">TMI1499</strain>
    </source>
</reference>
<feature type="non-terminal residue" evidence="1">
    <location>
        <position position="1"/>
    </location>
</feature>